<comment type="caution">
    <text evidence="6">The sequence shown here is derived from an EMBL/GenBank/DDBJ whole genome shotgun (WGS) entry which is preliminary data.</text>
</comment>
<dbReference type="SMART" id="SM00382">
    <property type="entry name" value="AAA"/>
    <property type="match status" value="1"/>
</dbReference>
<dbReference type="PROSITE" id="PS00211">
    <property type="entry name" value="ABC_TRANSPORTER_1"/>
    <property type="match status" value="1"/>
</dbReference>
<evidence type="ECO:0000313" key="7">
    <source>
        <dbReference type="Proteomes" id="UP001227126"/>
    </source>
</evidence>
<evidence type="ECO:0000256" key="4">
    <source>
        <dbReference type="ARBA" id="ARBA00022840"/>
    </source>
</evidence>
<dbReference type="Gene3D" id="3.40.50.300">
    <property type="entry name" value="P-loop containing nucleotide triphosphate hydrolases"/>
    <property type="match status" value="1"/>
</dbReference>
<dbReference type="InterPro" id="IPR017871">
    <property type="entry name" value="ABC_transporter-like_CS"/>
</dbReference>
<keyword evidence="2" id="KW-0813">Transport</keyword>
<dbReference type="NCBIfam" id="NF008453">
    <property type="entry name" value="PRK11308.1"/>
    <property type="match status" value="1"/>
</dbReference>
<organism evidence="6 7">
    <name type="scientific">Sedimentitalea xiamensis</name>
    <dbReference type="NCBI Taxonomy" id="3050037"/>
    <lineage>
        <taxon>Bacteria</taxon>
        <taxon>Pseudomonadati</taxon>
        <taxon>Pseudomonadota</taxon>
        <taxon>Alphaproteobacteria</taxon>
        <taxon>Rhodobacterales</taxon>
        <taxon>Paracoccaceae</taxon>
        <taxon>Sedimentitalea</taxon>
    </lineage>
</organism>
<dbReference type="InterPro" id="IPR003439">
    <property type="entry name" value="ABC_transporter-like_ATP-bd"/>
</dbReference>
<dbReference type="PANTHER" id="PTHR43776:SF6">
    <property type="entry name" value="DIPEPTIDE TRANSPORT ATP-BINDING PROTEIN DPPF"/>
    <property type="match status" value="1"/>
</dbReference>
<dbReference type="RefSeq" id="WP_284487225.1">
    <property type="nucleotide sequence ID" value="NZ_JASNJE010000034.1"/>
</dbReference>
<keyword evidence="7" id="KW-1185">Reference proteome</keyword>
<reference evidence="6 7" key="1">
    <citation type="submission" date="2023-05" db="EMBL/GenBank/DDBJ databases">
        <title>Sedimentitalea sp. nov. JM2-8.</title>
        <authorList>
            <person name="Huang J."/>
        </authorList>
    </citation>
    <scope>NUCLEOTIDE SEQUENCE [LARGE SCALE GENOMIC DNA]</scope>
    <source>
        <strain evidence="6 7">JM2-8</strain>
    </source>
</reference>
<proteinExistence type="predicted"/>
<dbReference type="Pfam" id="PF00005">
    <property type="entry name" value="ABC_tran"/>
    <property type="match status" value="1"/>
</dbReference>
<dbReference type="PANTHER" id="PTHR43776">
    <property type="entry name" value="TRANSPORT ATP-BINDING PROTEIN"/>
    <property type="match status" value="1"/>
</dbReference>
<dbReference type="InterPro" id="IPR013563">
    <property type="entry name" value="Oligopep_ABC_C"/>
</dbReference>
<keyword evidence="3" id="KW-0547">Nucleotide-binding</keyword>
<keyword evidence="4 6" id="KW-0067">ATP-binding</keyword>
<dbReference type="SUPFAM" id="SSF52540">
    <property type="entry name" value="P-loop containing nucleoside triphosphate hydrolases"/>
    <property type="match status" value="1"/>
</dbReference>
<dbReference type="CDD" id="cd03257">
    <property type="entry name" value="ABC_NikE_OppD_transporters"/>
    <property type="match status" value="1"/>
</dbReference>
<evidence type="ECO:0000313" key="6">
    <source>
        <dbReference type="EMBL" id="MDK3075300.1"/>
    </source>
</evidence>
<dbReference type="InterPro" id="IPR003593">
    <property type="entry name" value="AAA+_ATPase"/>
</dbReference>
<feature type="domain" description="ABC transporter" evidence="5">
    <location>
        <begin position="17"/>
        <end position="258"/>
    </location>
</feature>
<dbReference type="EMBL" id="JASNJE010000034">
    <property type="protein sequence ID" value="MDK3075300.1"/>
    <property type="molecule type" value="Genomic_DNA"/>
</dbReference>
<dbReference type="InterPro" id="IPR050319">
    <property type="entry name" value="ABC_transp_ATP-bind"/>
</dbReference>
<dbReference type="Pfam" id="PF08352">
    <property type="entry name" value="oligo_HPY"/>
    <property type="match status" value="1"/>
</dbReference>
<dbReference type="Proteomes" id="UP001227126">
    <property type="component" value="Unassembled WGS sequence"/>
</dbReference>
<dbReference type="InterPro" id="IPR027417">
    <property type="entry name" value="P-loop_NTPase"/>
</dbReference>
<gene>
    <name evidence="6" type="ORF">QO034_19660</name>
</gene>
<evidence type="ECO:0000256" key="1">
    <source>
        <dbReference type="ARBA" id="ARBA00004417"/>
    </source>
</evidence>
<accession>A0ABT7FJT7</accession>
<dbReference type="GO" id="GO:0005524">
    <property type="term" value="F:ATP binding"/>
    <property type="evidence" value="ECO:0007669"/>
    <property type="project" value="UniProtKB-KW"/>
</dbReference>
<protein>
    <submittedName>
        <fullName evidence="6">Dipeptide ABC transporter ATP-binding protein</fullName>
    </submittedName>
</protein>
<evidence type="ECO:0000256" key="3">
    <source>
        <dbReference type="ARBA" id="ARBA00022741"/>
    </source>
</evidence>
<dbReference type="NCBIfam" id="TIGR01727">
    <property type="entry name" value="oligo_HPY"/>
    <property type="match status" value="1"/>
</dbReference>
<dbReference type="PROSITE" id="PS50893">
    <property type="entry name" value="ABC_TRANSPORTER_2"/>
    <property type="match status" value="1"/>
</dbReference>
<sequence>MTASSAVSPVMTASGLARHYEVGGGLFAKPQILRAVQRVDFNLYPGKTLAVVGESGCGKSTLARMVTMIEEPTGGTLLLEGKPVVRAGWPALRSSVQIVFQDPYGSLNPRQRIGVILQEPLAINRPDLSAKDREAKARDILGLVGLRPEHFDRYPHMFSGGQRQRIAIARALMLDPKVLVLDEPVSALDVSIQSAILNLLVDLQERLGLAYLFISHDLSVVRHVADDIIVMYLGQAVETGPKEAVFAAPKHPYTKALLSATPRAEPGAAKDRIKLTGELPSPLMNVPGCPFAPRCWKVEDKCRQERPALDDNPHSAACHFPLA</sequence>
<evidence type="ECO:0000256" key="2">
    <source>
        <dbReference type="ARBA" id="ARBA00022448"/>
    </source>
</evidence>
<evidence type="ECO:0000259" key="5">
    <source>
        <dbReference type="PROSITE" id="PS50893"/>
    </source>
</evidence>
<name>A0ABT7FJT7_9RHOB</name>
<comment type="subcellular location">
    <subcellularLocation>
        <location evidence="1">Cell inner membrane</location>
        <topology evidence="1">Peripheral membrane protein</topology>
    </subcellularLocation>
</comment>